<keyword evidence="4" id="KW-0540">Nuclease</keyword>
<dbReference type="GeneID" id="103311841"/>
<dbReference type="GO" id="GO:0046872">
    <property type="term" value="F:metal ion binding"/>
    <property type="evidence" value="ECO:0007669"/>
    <property type="project" value="UniProtKB-KW"/>
</dbReference>
<dbReference type="InterPro" id="IPR045249">
    <property type="entry name" value="HARBI1-like"/>
</dbReference>
<name>A0A8R2BBG6_ACYPI</name>
<dbReference type="RefSeq" id="XP_008189832.1">
    <property type="nucleotide sequence ID" value="XM_008191610.1"/>
</dbReference>
<keyword evidence="10" id="KW-1185">Reference proteome</keyword>
<evidence type="ECO:0000256" key="4">
    <source>
        <dbReference type="ARBA" id="ARBA00022722"/>
    </source>
</evidence>
<dbReference type="GO" id="GO:0005634">
    <property type="term" value="C:nucleus"/>
    <property type="evidence" value="ECO:0007669"/>
    <property type="project" value="UniProtKB-SubCell"/>
</dbReference>
<evidence type="ECO:0000313" key="9">
    <source>
        <dbReference type="EnsemblMetazoa" id="XP_008189832.1"/>
    </source>
</evidence>
<comment type="similarity">
    <text evidence="3">Belongs to the HARBI1 family.</text>
</comment>
<dbReference type="PANTHER" id="PTHR22930:SF85">
    <property type="entry name" value="GH03217P-RELATED"/>
    <property type="match status" value="1"/>
</dbReference>
<evidence type="ECO:0000259" key="8">
    <source>
        <dbReference type="Pfam" id="PF13359"/>
    </source>
</evidence>
<evidence type="ECO:0000256" key="7">
    <source>
        <dbReference type="ARBA" id="ARBA00023242"/>
    </source>
</evidence>
<dbReference type="KEGG" id="api:103311841"/>
<keyword evidence="5" id="KW-0479">Metal-binding</keyword>
<comment type="cofactor">
    <cofactor evidence="1">
        <name>a divalent metal cation</name>
        <dbReference type="ChEBI" id="CHEBI:60240"/>
    </cofactor>
</comment>
<sequence length="224" mass="25345">MAPSIVKTNRPVKIPLDTQLLAVLWIIATPDCFRSVAARLNMNHGTLHKIYRNIVSAITHDANKYIQWPSSEKKDEIKDSFLAASSYPGIVGAIDGSYIQIKQPRGDKLTEVGSMHDARVFRRSPLSSSLQTLLSTDEHIVGDSAYPISPQMMVPYKDNGVLTSKQKSHNIKLKWIIVDHICASCVLHNVALEDDSDDEYNMEEDEINEVFEERDTDFERMKQE</sequence>
<evidence type="ECO:0000256" key="1">
    <source>
        <dbReference type="ARBA" id="ARBA00001968"/>
    </source>
</evidence>
<keyword evidence="6" id="KW-0378">Hydrolase</keyword>
<dbReference type="AlphaFoldDB" id="A0A8R2BBG6"/>
<keyword evidence="7" id="KW-0539">Nucleus</keyword>
<feature type="domain" description="DDE Tnp4" evidence="8">
    <location>
        <begin position="112"/>
        <end position="174"/>
    </location>
</feature>
<evidence type="ECO:0000256" key="5">
    <source>
        <dbReference type="ARBA" id="ARBA00022723"/>
    </source>
</evidence>
<dbReference type="EnsemblMetazoa" id="XM_008191610.1">
    <property type="protein sequence ID" value="XP_008189832.1"/>
    <property type="gene ID" value="LOC103311841"/>
</dbReference>
<reference evidence="9" key="2">
    <citation type="submission" date="2022-06" db="UniProtKB">
        <authorList>
            <consortium name="EnsemblMetazoa"/>
        </authorList>
    </citation>
    <scope>IDENTIFICATION</scope>
</reference>
<dbReference type="GO" id="GO:0016787">
    <property type="term" value="F:hydrolase activity"/>
    <property type="evidence" value="ECO:0007669"/>
    <property type="project" value="UniProtKB-KW"/>
</dbReference>
<dbReference type="GO" id="GO:0004518">
    <property type="term" value="F:nuclease activity"/>
    <property type="evidence" value="ECO:0007669"/>
    <property type="project" value="UniProtKB-KW"/>
</dbReference>
<accession>A0A8R2BBG6</accession>
<evidence type="ECO:0000313" key="10">
    <source>
        <dbReference type="Proteomes" id="UP000007819"/>
    </source>
</evidence>
<dbReference type="Pfam" id="PF13359">
    <property type="entry name" value="DDE_Tnp_4"/>
    <property type="match status" value="1"/>
</dbReference>
<organism evidence="9 10">
    <name type="scientific">Acyrthosiphon pisum</name>
    <name type="common">Pea aphid</name>
    <dbReference type="NCBI Taxonomy" id="7029"/>
    <lineage>
        <taxon>Eukaryota</taxon>
        <taxon>Metazoa</taxon>
        <taxon>Ecdysozoa</taxon>
        <taxon>Arthropoda</taxon>
        <taxon>Hexapoda</taxon>
        <taxon>Insecta</taxon>
        <taxon>Pterygota</taxon>
        <taxon>Neoptera</taxon>
        <taxon>Paraneoptera</taxon>
        <taxon>Hemiptera</taxon>
        <taxon>Sternorrhyncha</taxon>
        <taxon>Aphidomorpha</taxon>
        <taxon>Aphidoidea</taxon>
        <taxon>Aphididae</taxon>
        <taxon>Macrosiphini</taxon>
        <taxon>Acyrthosiphon</taxon>
    </lineage>
</organism>
<protein>
    <recommendedName>
        <fullName evidence="8">DDE Tnp4 domain-containing protein</fullName>
    </recommendedName>
</protein>
<dbReference type="PANTHER" id="PTHR22930">
    <property type="match status" value="1"/>
</dbReference>
<dbReference type="InterPro" id="IPR027806">
    <property type="entry name" value="HARBI1_dom"/>
</dbReference>
<dbReference type="OrthoDB" id="2668416at2759"/>
<proteinExistence type="inferred from homology"/>
<evidence type="ECO:0000256" key="3">
    <source>
        <dbReference type="ARBA" id="ARBA00006958"/>
    </source>
</evidence>
<evidence type="ECO:0000256" key="2">
    <source>
        <dbReference type="ARBA" id="ARBA00004123"/>
    </source>
</evidence>
<comment type="subcellular location">
    <subcellularLocation>
        <location evidence="2">Nucleus</location>
    </subcellularLocation>
</comment>
<dbReference type="Proteomes" id="UP000007819">
    <property type="component" value="Unassembled WGS sequence"/>
</dbReference>
<reference evidence="10" key="1">
    <citation type="submission" date="2010-06" db="EMBL/GenBank/DDBJ databases">
        <authorList>
            <person name="Jiang H."/>
            <person name="Abraham K."/>
            <person name="Ali S."/>
            <person name="Alsbrooks S.L."/>
            <person name="Anim B.N."/>
            <person name="Anosike U.S."/>
            <person name="Attaway T."/>
            <person name="Bandaranaike D.P."/>
            <person name="Battles P.K."/>
            <person name="Bell S.N."/>
            <person name="Bell A.V."/>
            <person name="Beltran B."/>
            <person name="Bickham C."/>
            <person name="Bustamante Y."/>
            <person name="Caleb T."/>
            <person name="Canada A."/>
            <person name="Cardenas V."/>
            <person name="Carter K."/>
            <person name="Chacko J."/>
            <person name="Chandrabose M.N."/>
            <person name="Chavez D."/>
            <person name="Chavez A."/>
            <person name="Chen L."/>
            <person name="Chu H.-S."/>
            <person name="Claassen K.J."/>
            <person name="Cockrell R."/>
            <person name="Collins M."/>
            <person name="Cooper J.A."/>
            <person name="Cree A."/>
            <person name="Curry S.M."/>
            <person name="Da Y."/>
            <person name="Dao M.D."/>
            <person name="Das B."/>
            <person name="Davila M.-L."/>
            <person name="Davy-Carroll L."/>
            <person name="Denson S."/>
            <person name="Dinh H."/>
            <person name="Ebong V.E."/>
            <person name="Edwards J.R."/>
            <person name="Egan A."/>
            <person name="El-Daye J."/>
            <person name="Escobedo L."/>
            <person name="Fernandez S."/>
            <person name="Fernando P.R."/>
            <person name="Flagg N."/>
            <person name="Forbes L.D."/>
            <person name="Fowler R.G."/>
            <person name="Fu Q."/>
            <person name="Gabisi R.A."/>
            <person name="Ganer J."/>
            <person name="Garbino Pronczuk A."/>
            <person name="Garcia R.M."/>
            <person name="Garner T."/>
            <person name="Garrett T.E."/>
            <person name="Gonzalez D.A."/>
            <person name="Hamid H."/>
            <person name="Hawkins E.S."/>
            <person name="Hirani K."/>
            <person name="Hogues M.E."/>
            <person name="Hollins B."/>
            <person name="Hsiao C.-H."/>
            <person name="Jabil R."/>
            <person name="James M.L."/>
            <person name="Jhangiani S.N."/>
            <person name="Johnson B."/>
            <person name="Johnson Q."/>
            <person name="Joshi V."/>
            <person name="Kalu J.B."/>
            <person name="Kam C."/>
            <person name="Kashfia A."/>
            <person name="Keebler J."/>
            <person name="Kisamo H."/>
            <person name="Kovar C.L."/>
            <person name="Lago L.A."/>
            <person name="Lai C.-Y."/>
            <person name="Laidlaw J."/>
            <person name="Lara F."/>
            <person name="Le T.-K."/>
            <person name="Lee S.L."/>
            <person name="Legall F.H."/>
            <person name="Lemon S.J."/>
            <person name="Lewis L.R."/>
            <person name="Li B."/>
            <person name="Liu Y."/>
            <person name="Liu Y.-S."/>
            <person name="Lopez J."/>
            <person name="Lozado R.J."/>
            <person name="Lu J."/>
            <person name="Madu R.C."/>
            <person name="Maheshwari M."/>
            <person name="Maheshwari R."/>
            <person name="Malloy K."/>
            <person name="Martinez E."/>
            <person name="Mathew T."/>
            <person name="Mercado I.C."/>
            <person name="Mercado C."/>
            <person name="Meyer B."/>
            <person name="Montgomery K."/>
            <person name="Morgan M.B."/>
            <person name="Munidasa M."/>
            <person name="Nazareth L.V."/>
            <person name="Nelson J."/>
            <person name="Ng B.M."/>
            <person name="Nguyen N.B."/>
            <person name="Nguyen P.Q."/>
            <person name="Nguyen T."/>
            <person name="Obregon M."/>
            <person name="Okwuonu G.O."/>
            <person name="Onwere C.G."/>
            <person name="Orozco G."/>
            <person name="Parra A."/>
            <person name="Patel S."/>
            <person name="Patil S."/>
            <person name="Perez A."/>
            <person name="Perez Y."/>
            <person name="Pham C."/>
            <person name="Primus E.L."/>
            <person name="Pu L.-L."/>
            <person name="Puazo M."/>
            <person name="Qin X."/>
            <person name="Quiroz J.B."/>
            <person name="Reese J."/>
            <person name="Richards S."/>
            <person name="Rives C.M."/>
            <person name="Robberts R."/>
            <person name="Ruiz S.J."/>
            <person name="Ruiz M.J."/>
            <person name="Santibanez J."/>
            <person name="Schneider B.W."/>
            <person name="Sisson I."/>
            <person name="Smith M."/>
            <person name="Sodergren E."/>
            <person name="Song X.-Z."/>
            <person name="Song B.B."/>
            <person name="Summersgill H."/>
            <person name="Thelus R."/>
            <person name="Thornton R.D."/>
            <person name="Trejos Z.Y."/>
            <person name="Usmani K."/>
            <person name="Vattathil S."/>
            <person name="Villasana D."/>
            <person name="Walker D.L."/>
            <person name="Wang S."/>
            <person name="Wang K."/>
            <person name="White C.S."/>
            <person name="Williams A.C."/>
            <person name="Williamson J."/>
            <person name="Wilson K."/>
            <person name="Woghiren I.O."/>
            <person name="Woodworth J.R."/>
            <person name="Worley K.C."/>
            <person name="Wright R.A."/>
            <person name="Wu W."/>
            <person name="Young L."/>
            <person name="Zhang L."/>
            <person name="Zhang J."/>
            <person name="Zhu Y."/>
            <person name="Muzny D.M."/>
            <person name="Weinstock G."/>
            <person name="Gibbs R.A."/>
        </authorList>
    </citation>
    <scope>NUCLEOTIDE SEQUENCE [LARGE SCALE GENOMIC DNA]</scope>
    <source>
        <strain evidence="10">LSR1</strain>
    </source>
</reference>
<evidence type="ECO:0000256" key="6">
    <source>
        <dbReference type="ARBA" id="ARBA00022801"/>
    </source>
</evidence>